<evidence type="ECO:0000313" key="3">
    <source>
        <dbReference type="Proteomes" id="UP000321533"/>
    </source>
</evidence>
<dbReference type="EMBL" id="CP042435">
    <property type="protein sequence ID" value="QEC66625.1"/>
    <property type="molecule type" value="Genomic_DNA"/>
</dbReference>
<keyword evidence="3" id="KW-1185">Reference proteome</keyword>
<feature type="signal peptide" evidence="1">
    <location>
        <begin position="1"/>
        <end position="25"/>
    </location>
</feature>
<dbReference type="Proteomes" id="UP000321533">
    <property type="component" value="Chromosome"/>
</dbReference>
<dbReference type="NCBIfam" id="TIGR04131">
    <property type="entry name" value="Bac_Flav_CTERM"/>
    <property type="match status" value="1"/>
</dbReference>
<gene>
    <name evidence="2" type="ORF">FRZ67_04670</name>
</gene>
<organism evidence="2 3">
    <name type="scientific">Panacibacter ginsenosidivorans</name>
    <dbReference type="NCBI Taxonomy" id="1813871"/>
    <lineage>
        <taxon>Bacteria</taxon>
        <taxon>Pseudomonadati</taxon>
        <taxon>Bacteroidota</taxon>
        <taxon>Chitinophagia</taxon>
        <taxon>Chitinophagales</taxon>
        <taxon>Chitinophagaceae</taxon>
        <taxon>Panacibacter</taxon>
    </lineage>
</organism>
<keyword evidence="1" id="KW-0732">Signal</keyword>
<reference evidence="2 3" key="1">
    <citation type="journal article" date="2016" name="Int. J. Syst. Evol. Microbiol.">
        <title>Panacibacter ginsenosidivorans gen. nov., sp. nov., with ginsenoside converting activity isolated from soil of a ginseng field.</title>
        <authorList>
            <person name="Siddiqi M.Z."/>
            <person name="Muhammad Shafi S."/>
            <person name="Choi K.D."/>
            <person name="Im W.T."/>
        </authorList>
    </citation>
    <scope>NUCLEOTIDE SEQUENCE [LARGE SCALE GENOMIC DNA]</scope>
    <source>
        <strain evidence="2 3">Gsoil1550</strain>
    </source>
</reference>
<dbReference type="InterPro" id="IPR026341">
    <property type="entry name" value="T9SS_type_B"/>
</dbReference>
<dbReference type="AlphaFoldDB" id="A0A5B8V697"/>
<evidence type="ECO:0000313" key="2">
    <source>
        <dbReference type="EMBL" id="QEC66625.1"/>
    </source>
</evidence>
<dbReference type="KEGG" id="pgin:FRZ67_04670"/>
<feature type="chain" id="PRO_5023040179" evidence="1">
    <location>
        <begin position="26"/>
        <end position="532"/>
    </location>
</feature>
<sequence>MLRPYKLIYLCALIVCLLLSYNSNAQEICNNGIDDDGDKLTDLQDPDCQCHFTVTGNLLQNASFELYDHCPVNYLYTTDNNIADYWRFGSYTNINEAYFFHNFQCQYDSQQIMLYMPPARPLPDGNGFISIYKGAYINPAKPENEMVKGYVGQCLEAPLTVGESYTLSFYAGRFRSWDNYTGVIYPFTVAVFGNADCNAVPFGKPFVSGNGCPSNYPGWILLGNTTMYSNGQWVQGKVNLTIPSAINVIEIGSDCSVLKPIIDLTDSTTFLDYHQYYLDDLHLLPTKDFPFEYIHVKAGSSCTDHPILIAPVYENASYQWYKDSIAIKGATDSIYNVIIDTGKSYYNVTINTSYKCIISEPFLITASKLSEIKIPADTIFCTENNSIILSPAFDGITYNINGLISSVVNITKEGSYTIVASDATGCQKTFNANVRKTNCSGCEAHMPTAFTPNGDGMNDLFRPRFNCNVSAFEFMIFNKWGQKIFETKDVNKGWDGTYKGNKLSPDAYVYFMQYSIISGVRKATKGSVVLIR</sequence>
<protein>
    <submittedName>
        <fullName evidence="2">Gliding motility-associated C-terminal domain-containing protein</fullName>
    </submittedName>
</protein>
<evidence type="ECO:0000256" key="1">
    <source>
        <dbReference type="SAM" id="SignalP"/>
    </source>
</evidence>
<name>A0A5B8V697_9BACT</name>
<dbReference type="Pfam" id="PF13585">
    <property type="entry name" value="CHU_C"/>
    <property type="match status" value="1"/>
</dbReference>
<proteinExistence type="predicted"/>
<accession>A0A5B8V697</accession>